<dbReference type="AlphaFoldDB" id="Q8H2K8"/>
<dbReference type="Proteomes" id="UP000000763">
    <property type="component" value="Chromosome 7"/>
</dbReference>
<reference evidence="2" key="1">
    <citation type="journal article" date="2005" name="Nature">
        <title>The map-based sequence of the rice genome.</title>
        <authorList>
            <consortium name="International rice genome sequencing project (IRGSP)"/>
            <person name="Matsumoto T."/>
            <person name="Wu J."/>
            <person name="Kanamori H."/>
            <person name="Katayose Y."/>
            <person name="Fujisawa M."/>
            <person name="Namiki N."/>
            <person name="Mizuno H."/>
            <person name="Yamamoto K."/>
            <person name="Antonio B.A."/>
            <person name="Baba T."/>
            <person name="Sakata K."/>
            <person name="Nagamura Y."/>
            <person name="Aoki H."/>
            <person name="Arikawa K."/>
            <person name="Arita K."/>
            <person name="Bito T."/>
            <person name="Chiden Y."/>
            <person name="Fujitsuka N."/>
            <person name="Fukunaka R."/>
            <person name="Hamada M."/>
            <person name="Harada C."/>
            <person name="Hayashi A."/>
            <person name="Hijishita S."/>
            <person name="Honda M."/>
            <person name="Hosokawa S."/>
            <person name="Ichikawa Y."/>
            <person name="Idonuma A."/>
            <person name="Iijima M."/>
            <person name="Ikeda M."/>
            <person name="Ikeno M."/>
            <person name="Ito K."/>
            <person name="Ito S."/>
            <person name="Ito T."/>
            <person name="Ito Y."/>
            <person name="Ito Y."/>
            <person name="Iwabuchi A."/>
            <person name="Kamiya K."/>
            <person name="Karasawa W."/>
            <person name="Kurita K."/>
            <person name="Katagiri S."/>
            <person name="Kikuta A."/>
            <person name="Kobayashi H."/>
            <person name="Kobayashi N."/>
            <person name="Machita K."/>
            <person name="Maehara T."/>
            <person name="Masukawa M."/>
            <person name="Mizubayashi T."/>
            <person name="Mukai Y."/>
            <person name="Nagasaki H."/>
            <person name="Nagata Y."/>
            <person name="Naito S."/>
            <person name="Nakashima M."/>
            <person name="Nakama Y."/>
            <person name="Nakamichi Y."/>
            <person name="Nakamura M."/>
            <person name="Meguro A."/>
            <person name="Negishi M."/>
            <person name="Ohta I."/>
            <person name="Ohta T."/>
            <person name="Okamoto M."/>
            <person name="Ono N."/>
            <person name="Saji S."/>
            <person name="Sakaguchi M."/>
            <person name="Sakai K."/>
            <person name="Shibata M."/>
            <person name="Shimokawa T."/>
            <person name="Song J."/>
            <person name="Takazaki Y."/>
            <person name="Terasawa K."/>
            <person name="Tsugane M."/>
            <person name="Tsuji K."/>
            <person name="Ueda S."/>
            <person name="Waki K."/>
            <person name="Yamagata H."/>
            <person name="Yamamoto M."/>
            <person name="Yamamoto S."/>
            <person name="Yamane H."/>
            <person name="Yoshiki S."/>
            <person name="Yoshihara R."/>
            <person name="Yukawa K."/>
            <person name="Zhong H."/>
            <person name="Yano M."/>
            <person name="Yuan Q."/>
            <person name="Ouyang S."/>
            <person name="Liu J."/>
            <person name="Jones K.M."/>
            <person name="Gansberger K."/>
            <person name="Moffat K."/>
            <person name="Hill J."/>
            <person name="Bera J."/>
            <person name="Fadrosh D."/>
            <person name="Jin S."/>
            <person name="Johri S."/>
            <person name="Kim M."/>
            <person name="Overton L."/>
            <person name="Reardon M."/>
            <person name="Tsitrin T."/>
            <person name="Vuong H."/>
            <person name="Weaver B."/>
            <person name="Ciecko A."/>
            <person name="Tallon L."/>
            <person name="Jackson J."/>
            <person name="Pai G."/>
            <person name="Aken S.V."/>
            <person name="Utterback T."/>
            <person name="Reidmuller S."/>
            <person name="Feldblyum T."/>
            <person name="Hsiao J."/>
            <person name="Zismann V."/>
            <person name="Iobst S."/>
            <person name="de Vazeille A.R."/>
            <person name="Buell C.R."/>
            <person name="Ying K."/>
            <person name="Li Y."/>
            <person name="Lu T."/>
            <person name="Huang Y."/>
            <person name="Zhao Q."/>
            <person name="Feng Q."/>
            <person name="Zhang L."/>
            <person name="Zhu J."/>
            <person name="Weng Q."/>
            <person name="Mu J."/>
            <person name="Lu Y."/>
            <person name="Fan D."/>
            <person name="Liu Y."/>
            <person name="Guan J."/>
            <person name="Zhang Y."/>
            <person name="Yu S."/>
            <person name="Liu X."/>
            <person name="Zhang Y."/>
            <person name="Hong G."/>
            <person name="Han B."/>
            <person name="Choisne N."/>
            <person name="Demange N."/>
            <person name="Orjeda G."/>
            <person name="Samain S."/>
            <person name="Cattolico L."/>
            <person name="Pelletier E."/>
            <person name="Couloux A."/>
            <person name="Segurens B."/>
            <person name="Wincker P."/>
            <person name="D'Hont A."/>
            <person name="Scarpelli C."/>
            <person name="Weissenbach J."/>
            <person name="Salanoubat M."/>
            <person name="Quetier F."/>
            <person name="Yu Y."/>
            <person name="Kim H.R."/>
            <person name="Rambo T."/>
            <person name="Currie J."/>
            <person name="Collura K."/>
            <person name="Luo M."/>
            <person name="Yang T."/>
            <person name="Ammiraju J.S.S."/>
            <person name="Engler F."/>
            <person name="Soderlund C."/>
            <person name="Wing R.A."/>
            <person name="Palmer L.E."/>
            <person name="de la Bastide M."/>
            <person name="Spiegel L."/>
            <person name="Nascimento L."/>
            <person name="Zutavern T."/>
            <person name="O'Shaughnessy A."/>
            <person name="Dike S."/>
            <person name="Dedhia N."/>
            <person name="Preston R."/>
            <person name="Balija V."/>
            <person name="McCombie W.R."/>
            <person name="Chow T."/>
            <person name="Chen H."/>
            <person name="Chung M."/>
            <person name="Chen C."/>
            <person name="Shaw J."/>
            <person name="Wu H."/>
            <person name="Hsiao K."/>
            <person name="Chao Y."/>
            <person name="Chu M."/>
            <person name="Cheng C."/>
            <person name="Hour A."/>
            <person name="Lee P."/>
            <person name="Lin S."/>
            <person name="Lin Y."/>
            <person name="Liou J."/>
            <person name="Liu S."/>
            <person name="Hsing Y."/>
            <person name="Raghuvanshi S."/>
            <person name="Mohanty A."/>
            <person name="Bharti A.K."/>
            <person name="Gaur A."/>
            <person name="Gupta V."/>
            <person name="Kumar D."/>
            <person name="Ravi V."/>
            <person name="Vij S."/>
            <person name="Kapur A."/>
            <person name="Khurana P."/>
            <person name="Khurana P."/>
            <person name="Khurana J.P."/>
            <person name="Tyagi A.K."/>
            <person name="Gaikwad K."/>
            <person name="Singh A."/>
            <person name="Dalal V."/>
            <person name="Srivastava S."/>
            <person name="Dixit A."/>
            <person name="Pal A.K."/>
            <person name="Ghazi I.A."/>
            <person name="Yadav M."/>
            <person name="Pandit A."/>
            <person name="Bhargava A."/>
            <person name="Sureshbabu K."/>
            <person name="Batra K."/>
            <person name="Sharma T.R."/>
            <person name="Mohapatra T."/>
            <person name="Singh N.K."/>
            <person name="Messing J."/>
            <person name="Nelson A.B."/>
            <person name="Fuks G."/>
            <person name="Kavchok S."/>
            <person name="Keizer G."/>
            <person name="Linton E."/>
            <person name="Llaca V."/>
            <person name="Song R."/>
            <person name="Tanyolac B."/>
            <person name="Young S."/>
            <person name="Ho-Il K."/>
            <person name="Hahn J.H."/>
            <person name="Sangsakoo G."/>
            <person name="Vanavichit A."/>
            <person name="de Mattos Luiz.A.T."/>
            <person name="Zimmer P.D."/>
            <person name="Malone G."/>
            <person name="Dellagostin O."/>
            <person name="de Oliveira A.C."/>
            <person name="Bevan M."/>
            <person name="Bancroft I."/>
            <person name="Minx P."/>
            <person name="Cordum H."/>
            <person name="Wilson R."/>
            <person name="Cheng Z."/>
            <person name="Jin W."/>
            <person name="Jiang J."/>
            <person name="Leong S.A."/>
            <person name="Iwama H."/>
            <person name="Gojobori T."/>
            <person name="Itoh T."/>
            <person name="Niimura Y."/>
            <person name="Fujii Y."/>
            <person name="Habara T."/>
            <person name="Sakai H."/>
            <person name="Sato Y."/>
            <person name="Wilson G."/>
            <person name="Kumar K."/>
            <person name="McCouch S."/>
            <person name="Juretic N."/>
            <person name="Hoen D."/>
            <person name="Wright S."/>
            <person name="Bruskiewich R."/>
            <person name="Bureau T."/>
            <person name="Miyao A."/>
            <person name="Hirochika H."/>
            <person name="Nishikawa T."/>
            <person name="Kadowaki K."/>
            <person name="Sugiura M."/>
            <person name="Burr B."/>
            <person name="Sasaki T."/>
        </authorList>
    </citation>
    <scope>NUCLEOTIDE SEQUENCE [LARGE SCALE GENOMIC DNA]</scope>
    <source>
        <strain evidence="2">cv. Nipponbare</strain>
    </source>
</reference>
<protein>
    <submittedName>
        <fullName evidence="1">Uncharacterized protein</fullName>
    </submittedName>
</protein>
<reference evidence="2" key="2">
    <citation type="journal article" date="2008" name="Nucleic Acids Res.">
        <title>The rice annotation project database (RAP-DB): 2008 update.</title>
        <authorList>
            <consortium name="The rice annotation project (RAP)"/>
        </authorList>
    </citation>
    <scope>GENOME REANNOTATION</scope>
    <source>
        <strain evidence="2">cv. Nipponbare</strain>
    </source>
</reference>
<dbReference type="EMBL" id="AP005764">
    <property type="protein sequence ID" value="BAC20910.1"/>
    <property type="molecule type" value="Genomic_DNA"/>
</dbReference>
<proteinExistence type="predicted"/>
<sequence length="88" mass="10430">MDERRPCNETHGQPAAATKKLVAVRLRYGVVTRMSSVTELARKDQQQRRKSSRTMVYQCGQENREHEKWNTITGHMYLHRKWKDNNSN</sequence>
<evidence type="ECO:0000313" key="1">
    <source>
        <dbReference type="EMBL" id="BAC20910.1"/>
    </source>
</evidence>
<gene>
    <name evidence="1" type="primary">OSJNBa0016A21.112</name>
</gene>
<evidence type="ECO:0000313" key="2">
    <source>
        <dbReference type="Proteomes" id="UP000000763"/>
    </source>
</evidence>
<accession>Q8H2K8</accession>
<name>Q8H2K8_ORYSJ</name>
<organism evidence="1 2">
    <name type="scientific">Oryza sativa subsp. japonica</name>
    <name type="common">Rice</name>
    <dbReference type="NCBI Taxonomy" id="39947"/>
    <lineage>
        <taxon>Eukaryota</taxon>
        <taxon>Viridiplantae</taxon>
        <taxon>Streptophyta</taxon>
        <taxon>Embryophyta</taxon>
        <taxon>Tracheophyta</taxon>
        <taxon>Spermatophyta</taxon>
        <taxon>Magnoliopsida</taxon>
        <taxon>Liliopsida</taxon>
        <taxon>Poales</taxon>
        <taxon>Poaceae</taxon>
        <taxon>BOP clade</taxon>
        <taxon>Oryzoideae</taxon>
        <taxon>Oryzeae</taxon>
        <taxon>Oryzinae</taxon>
        <taxon>Oryza</taxon>
        <taxon>Oryza sativa</taxon>
    </lineage>
</organism>